<gene>
    <name evidence="2" type="ORF">BB559_001041</name>
</gene>
<feature type="compositionally biased region" description="Polar residues" evidence="1">
    <location>
        <begin position="1"/>
        <end position="13"/>
    </location>
</feature>
<feature type="region of interest" description="Disordered" evidence="1">
    <location>
        <begin position="1"/>
        <end position="28"/>
    </location>
</feature>
<protein>
    <submittedName>
        <fullName evidence="2">Uncharacterized protein</fullName>
    </submittedName>
</protein>
<name>A0A2T9Z376_9FUNG</name>
<evidence type="ECO:0000256" key="1">
    <source>
        <dbReference type="SAM" id="MobiDB-lite"/>
    </source>
</evidence>
<reference evidence="2 3" key="1">
    <citation type="journal article" date="2018" name="MBio">
        <title>Comparative Genomics Reveals the Core Gene Toolbox for the Fungus-Insect Symbiosis.</title>
        <authorList>
            <person name="Wang Y."/>
            <person name="Stata M."/>
            <person name="Wang W."/>
            <person name="Stajich J.E."/>
            <person name="White M.M."/>
            <person name="Moncalvo J.M."/>
        </authorList>
    </citation>
    <scope>NUCLEOTIDE SEQUENCE [LARGE SCALE GENOMIC DNA]</scope>
    <source>
        <strain evidence="2 3">AUS-77-4</strain>
    </source>
</reference>
<comment type="caution">
    <text evidence="2">The sequence shown here is derived from an EMBL/GenBank/DDBJ whole genome shotgun (WGS) entry which is preliminary data.</text>
</comment>
<evidence type="ECO:0000313" key="2">
    <source>
        <dbReference type="EMBL" id="PVU99058.1"/>
    </source>
</evidence>
<evidence type="ECO:0000313" key="3">
    <source>
        <dbReference type="Proteomes" id="UP000245699"/>
    </source>
</evidence>
<keyword evidence="3" id="KW-1185">Reference proteome</keyword>
<organism evidence="2 3">
    <name type="scientific">Furculomyces boomerangus</name>
    <dbReference type="NCBI Taxonomy" id="61424"/>
    <lineage>
        <taxon>Eukaryota</taxon>
        <taxon>Fungi</taxon>
        <taxon>Fungi incertae sedis</taxon>
        <taxon>Zoopagomycota</taxon>
        <taxon>Kickxellomycotina</taxon>
        <taxon>Harpellomycetes</taxon>
        <taxon>Harpellales</taxon>
        <taxon>Harpellaceae</taxon>
        <taxon>Furculomyces</taxon>
    </lineage>
</organism>
<dbReference type="AlphaFoldDB" id="A0A2T9Z376"/>
<feature type="compositionally biased region" description="Basic and acidic residues" evidence="1">
    <location>
        <begin position="14"/>
        <end position="28"/>
    </location>
</feature>
<accession>A0A2T9Z376</accession>
<sequence>MPNPKGSENSFSQRESDPSMKVDKYEEAKARPKELANVEYWENDFIKRYGIEKFNKPITNRFLEAARKAEKPKSALMNLVHTIPDDGVDDDTISKLMIVISIAQNKISALIEGRSTTDTPDKATMTTRIRDINKPNNENNQKKVLFADTVKENIKTGDTKKISQKTVPRKPKSTKYRLVYSEGIQRFRVTWVKQLLLKSGIKAYQLGNVDWVTDTKLEVCINEKAAPQLAPYPPLDVGLRWMLGYTTTYDTSLSGNNTNQK</sequence>
<dbReference type="EMBL" id="MBFT01000054">
    <property type="protein sequence ID" value="PVU99058.1"/>
    <property type="molecule type" value="Genomic_DNA"/>
</dbReference>
<dbReference type="Proteomes" id="UP000245699">
    <property type="component" value="Unassembled WGS sequence"/>
</dbReference>
<proteinExistence type="predicted"/>